<dbReference type="GO" id="GO:0016994">
    <property type="term" value="F:precorrin-6A reductase activity"/>
    <property type="evidence" value="ECO:0007669"/>
    <property type="project" value="InterPro"/>
</dbReference>
<dbReference type="InterPro" id="IPR036291">
    <property type="entry name" value="NAD(P)-bd_dom_sf"/>
</dbReference>
<dbReference type="Gene3D" id="3.40.50.720">
    <property type="entry name" value="NAD(P)-binding Rossmann-like Domain"/>
    <property type="match status" value="1"/>
</dbReference>
<dbReference type="EMBL" id="BMHQ01000004">
    <property type="protein sequence ID" value="GGE13235.1"/>
    <property type="molecule type" value="Genomic_DNA"/>
</dbReference>
<evidence type="ECO:0000313" key="5">
    <source>
        <dbReference type="Proteomes" id="UP000625210"/>
    </source>
</evidence>
<organism evidence="4 5">
    <name type="scientific">Marinithermofilum abyssi</name>
    <dbReference type="NCBI Taxonomy" id="1571185"/>
    <lineage>
        <taxon>Bacteria</taxon>
        <taxon>Bacillati</taxon>
        <taxon>Bacillota</taxon>
        <taxon>Bacilli</taxon>
        <taxon>Bacillales</taxon>
        <taxon>Thermoactinomycetaceae</taxon>
        <taxon>Marinithermofilum</taxon>
    </lineage>
</organism>
<dbReference type="SUPFAM" id="SSF51735">
    <property type="entry name" value="NAD(P)-binding Rossmann-fold domains"/>
    <property type="match status" value="1"/>
</dbReference>
<reference evidence="4" key="1">
    <citation type="journal article" date="2014" name="Int. J. Syst. Evol. Microbiol.">
        <title>Complete genome sequence of Corynebacterium casei LMG S-19264T (=DSM 44701T), isolated from a smear-ripened cheese.</title>
        <authorList>
            <consortium name="US DOE Joint Genome Institute (JGI-PGF)"/>
            <person name="Walter F."/>
            <person name="Albersmeier A."/>
            <person name="Kalinowski J."/>
            <person name="Ruckert C."/>
        </authorList>
    </citation>
    <scope>NUCLEOTIDE SEQUENCE</scope>
    <source>
        <strain evidence="4">CGMCC 1.15179</strain>
    </source>
</reference>
<keyword evidence="5" id="KW-1185">Reference proteome</keyword>
<dbReference type="Pfam" id="PF02571">
    <property type="entry name" value="CbiJ"/>
    <property type="match status" value="1"/>
</dbReference>
<dbReference type="AlphaFoldDB" id="A0A8J2VCR3"/>
<dbReference type="PROSITE" id="PS51014">
    <property type="entry name" value="COBK_CBIJ"/>
    <property type="match status" value="1"/>
</dbReference>
<keyword evidence="2" id="KW-0169">Cobalamin biosynthesis</keyword>
<proteinExistence type="predicted"/>
<evidence type="ECO:0000256" key="1">
    <source>
        <dbReference type="ARBA" id="ARBA00004953"/>
    </source>
</evidence>
<protein>
    <submittedName>
        <fullName evidence="4">Precorrin-6A reductase</fullName>
    </submittedName>
</protein>
<name>A0A8J2VCR3_9BACL</name>
<dbReference type="GO" id="GO:0009236">
    <property type="term" value="P:cobalamin biosynthetic process"/>
    <property type="evidence" value="ECO:0007669"/>
    <property type="project" value="UniProtKB-UniPathway"/>
</dbReference>
<reference evidence="4" key="2">
    <citation type="submission" date="2020-09" db="EMBL/GenBank/DDBJ databases">
        <authorList>
            <person name="Sun Q."/>
            <person name="Zhou Y."/>
        </authorList>
    </citation>
    <scope>NUCLEOTIDE SEQUENCE</scope>
    <source>
        <strain evidence="4">CGMCC 1.15179</strain>
    </source>
</reference>
<evidence type="ECO:0000256" key="2">
    <source>
        <dbReference type="ARBA" id="ARBA00022573"/>
    </source>
</evidence>
<accession>A0A8J2VCR3</accession>
<comment type="caution">
    <text evidence="4">The sequence shown here is derived from an EMBL/GenBank/DDBJ whole genome shotgun (WGS) entry which is preliminary data.</text>
</comment>
<dbReference type="PANTHER" id="PTHR36925">
    <property type="entry name" value="COBALT-PRECORRIN-6A REDUCTASE"/>
    <property type="match status" value="1"/>
</dbReference>
<comment type="pathway">
    <text evidence="1">Cofactor biosynthesis; adenosylcobalamin biosynthesis.</text>
</comment>
<dbReference type="NCBIfam" id="TIGR00715">
    <property type="entry name" value="precor6x_red"/>
    <property type="match status" value="1"/>
</dbReference>
<sequence>MIFFLAGTSDARELAVRLKQEGHRLLATVVTESAAASFKEEGLPVRIGRLDAEKMAELIREQGCSKVVDASHPFAEEASKNAMEAARKVGVRYIRYERPAGRYGNHPRLKVVPSYEQAAEEAAKQPGVVMLTTGSKTLQIFAERLLPHPEVRLVARMLPRRENMEKCEALGLEQKNIIAMQGPFGEELNRALYRHYGVTTVITKESGKEGSVDEKIGSALDMGLNVILIARPRLHYDRVFTDMEEVLKELQPQERSGEHVPSTL</sequence>
<evidence type="ECO:0000313" key="4">
    <source>
        <dbReference type="EMBL" id="GGE13235.1"/>
    </source>
</evidence>
<dbReference type="RefSeq" id="WP_188647132.1">
    <property type="nucleotide sequence ID" value="NZ_BMHQ01000004.1"/>
</dbReference>
<dbReference type="InterPro" id="IPR003723">
    <property type="entry name" value="Precorrin-6x_reduct"/>
</dbReference>
<dbReference type="Proteomes" id="UP000625210">
    <property type="component" value="Unassembled WGS sequence"/>
</dbReference>
<dbReference type="UniPathway" id="UPA00148"/>
<keyword evidence="3" id="KW-0560">Oxidoreductase</keyword>
<gene>
    <name evidence="4" type="ORF">GCM10011571_13320</name>
</gene>
<dbReference type="PANTHER" id="PTHR36925:SF1">
    <property type="entry name" value="COBALT-PRECORRIN-6A REDUCTASE"/>
    <property type="match status" value="1"/>
</dbReference>
<evidence type="ECO:0000256" key="3">
    <source>
        <dbReference type="ARBA" id="ARBA00023002"/>
    </source>
</evidence>